<comment type="catalytic activity">
    <reaction evidence="8">
        <text>O-phospho-L-tyrosyl-[protein] + H2O = L-tyrosyl-[protein] + phosphate</text>
        <dbReference type="Rhea" id="RHEA:10684"/>
        <dbReference type="Rhea" id="RHEA-COMP:10136"/>
        <dbReference type="Rhea" id="RHEA-COMP:20101"/>
        <dbReference type="ChEBI" id="CHEBI:15377"/>
        <dbReference type="ChEBI" id="CHEBI:43474"/>
        <dbReference type="ChEBI" id="CHEBI:46858"/>
        <dbReference type="ChEBI" id="CHEBI:61978"/>
        <dbReference type="EC" id="3.1.3.48"/>
    </reaction>
</comment>
<dbReference type="GO" id="GO:0004725">
    <property type="term" value="F:protein tyrosine phosphatase activity"/>
    <property type="evidence" value="ECO:0007669"/>
    <property type="project" value="UniProtKB-UniRule"/>
</dbReference>
<comment type="subcellular location">
    <subcellularLocation>
        <location evidence="1 8">Cytoplasm</location>
        <location evidence="1 8">Cytoskeleton</location>
    </subcellularLocation>
</comment>
<dbReference type="FunFam" id="3.10.20.90:FF:000039">
    <property type="entry name" value="Tyrosine-protein phosphatase non-receptor type"/>
    <property type="match status" value="1"/>
</dbReference>
<name>A0A671M5G9_9TELE</name>
<proteinExistence type="inferred from homology"/>
<keyword evidence="3 8" id="KW-0963">Cytoplasm</keyword>
<dbReference type="InterPro" id="IPR035963">
    <property type="entry name" value="FERM_2"/>
</dbReference>
<dbReference type="PRINTS" id="PR00700">
    <property type="entry name" value="PRTYPHPHTASE"/>
</dbReference>
<evidence type="ECO:0000313" key="15">
    <source>
        <dbReference type="Proteomes" id="UP000472260"/>
    </source>
</evidence>
<dbReference type="InterPro" id="IPR018980">
    <property type="entry name" value="FERM_PH-like_C"/>
</dbReference>
<dbReference type="Pfam" id="PF00102">
    <property type="entry name" value="Y_phosphatase"/>
    <property type="match status" value="1"/>
</dbReference>
<dbReference type="Pfam" id="PF09379">
    <property type="entry name" value="FERM_N"/>
    <property type="match status" value="1"/>
</dbReference>
<keyword evidence="7 8" id="KW-0206">Cytoskeleton</keyword>
<dbReference type="InterPro" id="IPR029071">
    <property type="entry name" value="Ubiquitin-like_domsf"/>
</dbReference>
<dbReference type="SMART" id="SM00194">
    <property type="entry name" value="PTPc"/>
    <property type="match status" value="1"/>
</dbReference>
<reference evidence="14" key="1">
    <citation type="submission" date="2025-08" db="UniProtKB">
        <authorList>
            <consortium name="Ensembl"/>
        </authorList>
    </citation>
    <scope>IDENTIFICATION</scope>
</reference>
<dbReference type="PROSITE" id="PS50057">
    <property type="entry name" value="FERM_3"/>
    <property type="match status" value="1"/>
</dbReference>
<dbReference type="Gene3D" id="1.20.80.10">
    <property type="match status" value="1"/>
</dbReference>
<dbReference type="SUPFAM" id="SSF52799">
    <property type="entry name" value="(Phosphotyrosine protein) phosphatases II"/>
    <property type="match status" value="1"/>
</dbReference>
<evidence type="ECO:0000256" key="4">
    <source>
        <dbReference type="ARBA" id="ARBA00022553"/>
    </source>
</evidence>
<dbReference type="GO" id="GO:0005737">
    <property type="term" value="C:cytoplasm"/>
    <property type="evidence" value="ECO:0007669"/>
    <property type="project" value="UniProtKB-UniRule"/>
</dbReference>
<evidence type="ECO:0000256" key="9">
    <source>
        <dbReference type="PIRSR" id="PIRSR000934-1"/>
    </source>
</evidence>
<dbReference type="SUPFAM" id="SSF54236">
    <property type="entry name" value="Ubiquitin-like"/>
    <property type="match status" value="1"/>
</dbReference>
<evidence type="ECO:0000259" key="11">
    <source>
        <dbReference type="PROSITE" id="PS50055"/>
    </source>
</evidence>
<dbReference type="SMART" id="SM01196">
    <property type="entry name" value="FERM_C"/>
    <property type="match status" value="1"/>
</dbReference>
<dbReference type="FunFam" id="1.20.80.10:FF:000014">
    <property type="entry name" value="Tyrosine-protein phosphatase non-receptor type"/>
    <property type="match status" value="1"/>
</dbReference>
<dbReference type="InterPro" id="IPR000299">
    <property type="entry name" value="FERM_domain"/>
</dbReference>
<dbReference type="SUPFAM" id="SSF50729">
    <property type="entry name" value="PH domain-like"/>
    <property type="match status" value="1"/>
</dbReference>
<keyword evidence="15" id="KW-1185">Reference proteome</keyword>
<evidence type="ECO:0000259" key="13">
    <source>
        <dbReference type="PROSITE" id="PS50057"/>
    </source>
</evidence>
<dbReference type="PROSITE" id="PS00660">
    <property type="entry name" value="FERM_1"/>
    <property type="match status" value="1"/>
</dbReference>
<protein>
    <recommendedName>
        <fullName evidence="8">Tyrosine-protein phosphatase non-receptor type</fullName>
        <ecNumber evidence="8">3.1.3.48</ecNumber>
    </recommendedName>
</protein>
<dbReference type="InterPro" id="IPR019749">
    <property type="entry name" value="Band_41_domain"/>
</dbReference>
<dbReference type="SMART" id="SM00295">
    <property type="entry name" value="B41"/>
    <property type="match status" value="1"/>
</dbReference>
<organism evidence="14 15">
    <name type="scientific">Sinocyclocheilus anshuiensis</name>
    <dbReference type="NCBI Taxonomy" id="1608454"/>
    <lineage>
        <taxon>Eukaryota</taxon>
        <taxon>Metazoa</taxon>
        <taxon>Chordata</taxon>
        <taxon>Craniata</taxon>
        <taxon>Vertebrata</taxon>
        <taxon>Euteleostomi</taxon>
        <taxon>Actinopterygii</taxon>
        <taxon>Neopterygii</taxon>
        <taxon>Teleostei</taxon>
        <taxon>Ostariophysi</taxon>
        <taxon>Cypriniformes</taxon>
        <taxon>Cyprinidae</taxon>
        <taxon>Cyprininae</taxon>
        <taxon>Sinocyclocheilus</taxon>
    </lineage>
</organism>
<dbReference type="GO" id="GO:0005856">
    <property type="term" value="C:cytoskeleton"/>
    <property type="evidence" value="ECO:0007669"/>
    <property type="project" value="UniProtKB-SubCell"/>
</dbReference>
<dbReference type="Gene3D" id="3.90.190.10">
    <property type="entry name" value="Protein tyrosine phosphatase superfamily"/>
    <property type="match status" value="1"/>
</dbReference>
<dbReference type="Ensembl" id="ENSSANT00000030184.1">
    <property type="protein sequence ID" value="ENSSANP00000028341.1"/>
    <property type="gene ID" value="ENSSANG00000014322.1"/>
</dbReference>
<dbReference type="CDD" id="cd14473">
    <property type="entry name" value="FERM_B-lobe"/>
    <property type="match status" value="1"/>
</dbReference>
<feature type="domain" description="Tyrosine-protein phosphatase" evidence="11">
    <location>
        <begin position="717"/>
        <end position="987"/>
    </location>
</feature>
<dbReference type="Proteomes" id="UP000472260">
    <property type="component" value="Unassembled WGS sequence"/>
</dbReference>
<feature type="region of interest" description="Disordered" evidence="10">
    <location>
        <begin position="640"/>
        <end position="701"/>
    </location>
</feature>
<dbReference type="Pfam" id="PF00373">
    <property type="entry name" value="FERM_M"/>
    <property type="match status" value="1"/>
</dbReference>
<accession>A0A671M5G9</accession>
<feature type="active site" description="Phosphocysteine intermediate" evidence="9">
    <location>
        <position position="928"/>
    </location>
</feature>
<dbReference type="PRINTS" id="PR00935">
    <property type="entry name" value="BAND41"/>
</dbReference>
<dbReference type="Pfam" id="PF09380">
    <property type="entry name" value="FERM_C"/>
    <property type="match status" value="1"/>
</dbReference>
<dbReference type="InterPro" id="IPR029021">
    <property type="entry name" value="Prot-tyrosine_phosphatase-like"/>
</dbReference>
<dbReference type="InterPro" id="IPR016130">
    <property type="entry name" value="Tyr_Pase_AS"/>
</dbReference>
<sequence length="994" mass="113305">MPLPFGLKLKRTRRYTVSSKSCLVTRIQLLNGEYVEFTLSVESTGQECLEAVAQRLELREITYFSLWYYNKQNQQRWIDLEKPLKKQLDKYGLEPTVYFGVVFYVSSVTQLQQEITRYQYYLQLKKDVLEGKIPCSIEQAIHLASLAVQADLGDFNRYDSQEFLQKIVLFPMPWIQDERVVEEATQKVSMLYQNYRGLSAPEAELLYMQEVEKMEGYGGESVQAKDAQSADVIIGSCLDGIFVKHKNGKAPLMFRWNDINNMTHNKSFFALELANKEDTIQFQTEDMETSKYVCRMWLPKPQPYMMPPQMHFNGHYTEPYTSSQDNLYINNQNGFYYHSQTSLDRSPHEYNGRIRNGSVYSAQSTSSLNNPQHYLQPSPMSSNPSITGSDLMRPDYVPSHRHSALIPPSYRATPDYETVMRQKNLGMIPPAERQSHSMRNLNIGNSYAYSRPKEHRQSLSFLFIYFLFIDISTSTTQVSASAAETPPPVAQAMPPTASGSDINVVLEVTKPEDVIYGHKKSLSDATMLVHSSGEEEEFEDDSGRHTPQSQDAVGGPEHHMTPMGRPLVDPPAYPFSHGMETVLTGPLAYQSHPIICNPEDLGQLPPLREPGHMVPSVSEGDLSGQGRLRQKRDVFKRPVSDVPPARRNIDGLPPAVSSGMKKGRSEVKKVGPLKMASLNGLTLSRMPLPDEGKDDPENASNDERCKILEQRMEQGMVFTEYEQVPKKRPNCECTIALMPENSDRNRFQDVLPYDDTRVELVPTKENNTGYINASHIRFTVRGKEWSYIASQGPLSSTCQDFWQMVWEQGVAIIAMVTAEEEGGREKSFRYWPRLGSRHNTVTYGRFKITTRFRTDSGCYATTGLKIKHLLTGQERTVWHLQYTDWPDHGCPEDFKGFLSYLEEIQSVRRHTNSSCDPKNTNLPVLVHCSAGVGRTGVVILSEIMIACLEHNEMLDVPTVLNLLRQQRMMMVQTLSQYTFIYKVLIQFLRNSRLI</sequence>
<dbReference type="PROSITE" id="PS00661">
    <property type="entry name" value="FERM_2"/>
    <property type="match status" value="1"/>
</dbReference>
<feature type="region of interest" description="Disordered" evidence="10">
    <location>
        <begin position="362"/>
        <end position="384"/>
    </location>
</feature>
<dbReference type="PANTHER" id="PTHR45706">
    <property type="entry name" value="TYROSINE-PROTEIN PHOSPHATASE"/>
    <property type="match status" value="1"/>
</dbReference>
<dbReference type="PROSITE" id="PS50055">
    <property type="entry name" value="TYR_PHOSPHATASE_PTP"/>
    <property type="match status" value="1"/>
</dbReference>
<comment type="similarity">
    <text evidence="2 8">Belongs to the protein-tyrosine phosphatase family. Non-receptor class subfamily.</text>
</comment>
<evidence type="ECO:0000313" key="14">
    <source>
        <dbReference type="Ensembl" id="ENSSANP00000028341.1"/>
    </source>
</evidence>
<dbReference type="InterPro" id="IPR019748">
    <property type="entry name" value="FERM_central"/>
</dbReference>
<dbReference type="InterPro" id="IPR014352">
    <property type="entry name" value="FERM/acyl-CoA-bd_prot_sf"/>
</dbReference>
<dbReference type="FunFam" id="3.90.190.10:FF:000030">
    <property type="entry name" value="Tyrosine-protein phosphatase non-receptor type"/>
    <property type="match status" value="1"/>
</dbReference>
<evidence type="ECO:0000256" key="3">
    <source>
        <dbReference type="ARBA" id="ARBA00022490"/>
    </source>
</evidence>
<evidence type="ECO:0000256" key="1">
    <source>
        <dbReference type="ARBA" id="ARBA00004245"/>
    </source>
</evidence>
<evidence type="ECO:0000256" key="8">
    <source>
        <dbReference type="PIRNR" id="PIRNR000934"/>
    </source>
</evidence>
<dbReference type="FunFam" id="2.30.29.30:FF:000149">
    <property type="entry name" value="Tyrosine-protein phosphatase non-receptor type"/>
    <property type="match status" value="1"/>
</dbReference>
<dbReference type="Gene3D" id="3.10.20.90">
    <property type="entry name" value="Phosphatidylinositol 3-kinase Catalytic Subunit, Chain A, domain 1"/>
    <property type="match status" value="1"/>
</dbReference>
<keyword evidence="5 8" id="KW-0378">Hydrolase</keyword>
<keyword evidence="6 8" id="KW-0904">Protein phosphatase</keyword>
<dbReference type="PANTHER" id="PTHR45706:SF3">
    <property type="entry name" value="TYROSINE-PROTEIN PHOSPHATASE NON-RECEPTOR TYPE 21"/>
    <property type="match status" value="1"/>
</dbReference>
<dbReference type="InterPro" id="IPR014392">
    <property type="entry name" value="PTP_non-rcpt_14/21"/>
</dbReference>
<dbReference type="PROSITE" id="PS50056">
    <property type="entry name" value="TYR_PHOSPHATASE_2"/>
    <property type="match status" value="1"/>
</dbReference>
<dbReference type="SUPFAM" id="SSF47031">
    <property type="entry name" value="Second domain of FERM"/>
    <property type="match status" value="1"/>
</dbReference>
<dbReference type="Gene3D" id="2.30.29.30">
    <property type="entry name" value="Pleckstrin-homology domain (PH domain)/Phosphotyrosine-binding domain (PTB)"/>
    <property type="match status" value="1"/>
</dbReference>
<dbReference type="InterPro" id="IPR041782">
    <property type="entry name" value="PTPN14/21_FERM_C"/>
</dbReference>
<feature type="domain" description="Tyrosine specific protein phosphatases" evidence="12">
    <location>
        <begin position="898"/>
        <end position="978"/>
    </location>
</feature>
<dbReference type="InterPro" id="IPR019747">
    <property type="entry name" value="FERM_CS"/>
</dbReference>
<evidence type="ECO:0000256" key="10">
    <source>
        <dbReference type="SAM" id="MobiDB-lite"/>
    </source>
</evidence>
<dbReference type="EC" id="3.1.3.48" evidence="8"/>
<dbReference type="InterPro" id="IPR018979">
    <property type="entry name" value="FERM_N"/>
</dbReference>
<gene>
    <name evidence="14" type="primary">LOC107663133</name>
</gene>
<dbReference type="SMART" id="SM00404">
    <property type="entry name" value="PTPc_motif"/>
    <property type="match status" value="1"/>
</dbReference>
<feature type="region of interest" description="Disordered" evidence="10">
    <location>
        <begin position="530"/>
        <end position="570"/>
    </location>
</feature>
<dbReference type="InterPro" id="IPR000242">
    <property type="entry name" value="PTP_cat"/>
</dbReference>
<dbReference type="AlphaFoldDB" id="A0A671M5G9"/>
<dbReference type="InterPro" id="IPR000387">
    <property type="entry name" value="Tyr_Pase_dom"/>
</dbReference>
<evidence type="ECO:0000256" key="5">
    <source>
        <dbReference type="ARBA" id="ARBA00022801"/>
    </source>
</evidence>
<evidence type="ECO:0000256" key="7">
    <source>
        <dbReference type="ARBA" id="ARBA00023212"/>
    </source>
</evidence>
<evidence type="ECO:0000259" key="12">
    <source>
        <dbReference type="PROSITE" id="PS50056"/>
    </source>
</evidence>
<evidence type="ECO:0000256" key="6">
    <source>
        <dbReference type="ARBA" id="ARBA00022912"/>
    </source>
</evidence>
<keyword evidence="4" id="KW-0597">Phosphoprotein</keyword>
<evidence type="ECO:0000256" key="2">
    <source>
        <dbReference type="ARBA" id="ARBA00009649"/>
    </source>
</evidence>
<feature type="domain" description="FERM" evidence="13">
    <location>
        <begin position="23"/>
        <end position="308"/>
    </location>
</feature>
<dbReference type="CDD" id="cd13188">
    <property type="entry name" value="FERM_C_PTPN14_PTPN21"/>
    <property type="match status" value="1"/>
</dbReference>
<dbReference type="InterPro" id="IPR011993">
    <property type="entry name" value="PH-like_dom_sf"/>
</dbReference>
<dbReference type="InterPro" id="IPR003595">
    <property type="entry name" value="Tyr_Pase_cat"/>
</dbReference>
<reference evidence="14" key="2">
    <citation type="submission" date="2025-09" db="UniProtKB">
        <authorList>
            <consortium name="Ensembl"/>
        </authorList>
    </citation>
    <scope>IDENTIFICATION</scope>
</reference>
<dbReference type="PROSITE" id="PS00383">
    <property type="entry name" value="TYR_PHOSPHATASE_1"/>
    <property type="match status" value="1"/>
</dbReference>
<dbReference type="PIRSF" id="PIRSF000934">
    <property type="entry name" value="Tyr-Ptase_nr14"/>
    <property type="match status" value="1"/>
</dbReference>